<feature type="domain" description="Protein kinase" evidence="34">
    <location>
        <begin position="1080"/>
        <end position="1344"/>
    </location>
</feature>
<keyword evidence="5" id="KW-0399">Innate immunity</keyword>
<dbReference type="InterPro" id="IPR001245">
    <property type="entry name" value="Ser-Thr/Tyr_kinase_cat_dom"/>
</dbReference>
<dbReference type="GO" id="GO:0043235">
    <property type="term" value="C:receptor complex"/>
    <property type="evidence" value="ECO:0007669"/>
    <property type="project" value="TreeGrafter"/>
</dbReference>
<evidence type="ECO:0000313" key="36">
    <source>
        <dbReference type="Ensembl" id="ENSVKKP00000019360.1"/>
    </source>
</evidence>
<keyword evidence="6" id="KW-0808">Transferase</keyword>
<dbReference type="GO" id="GO:0006909">
    <property type="term" value="P:phagocytosis"/>
    <property type="evidence" value="ECO:0007669"/>
    <property type="project" value="TreeGrafter"/>
</dbReference>
<dbReference type="SUPFAM" id="SSF101912">
    <property type="entry name" value="Sema domain"/>
    <property type="match status" value="1"/>
</dbReference>
<dbReference type="OMA" id="NISCRHF"/>
<evidence type="ECO:0000256" key="10">
    <source>
        <dbReference type="ARBA" id="ARBA00022737"/>
    </source>
</evidence>
<dbReference type="InterPro" id="IPR017441">
    <property type="entry name" value="Protein_kinase_ATP_BS"/>
</dbReference>
<evidence type="ECO:0000256" key="21">
    <source>
        <dbReference type="ARBA" id="ARBA00023180"/>
    </source>
</evidence>
<comment type="similarity">
    <text evidence="2">Belongs to the plexin family.</text>
</comment>
<keyword evidence="17 32" id="KW-0472">Membrane</keyword>
<dbReference type="SUPFAM" id="SSF103575">
    <property type="entry name" value="Plexin repeat"/>
    <property type="match status" value="1"/>
</dbReference>
<evidence type="ECO:0000256" key="27">
    <source>
        <dbReference type="PIRSR" id="PIRSR000617-3"/>
    </source>
</evidence>
<dbReference type="Ensembl" id="ENSVKKT00000019834.1">
    <property type="protein sequence ID" value="ENSVKKP00000019360.1"/>
    <property type="gene ID" value="ENSVKKG00000013131.1"/>
</dbReference>
<feature type="signal peptide" evidence="33">
    <location>
        <begin position="1"/>
        <end position="20"/>
    </location>
</feature>
<evidence type="ECO:0000256" key="3">
    <source>
        <dbReference type="ARBA" id="ARBA00011902"/>
    </source>
</evidence>
<evidence type="ECO:0000256" key="22">
    <source>
        <dbReference type="ARBA" id="ARBA00051243"/>
    </source>
</evidence>
<dbReference type="InterPro" id="IPR050122">
    <property type="entry name" value="RTK"/>
</dbReference>
<dbReference type="SMART" id="SM00423">
    <property type="entry name" value="PSI"/>
    <property type="match status" value="1"/>
</dbReference>
<dbReference type="Gene3D" id="2.130.10.10">
    <property type="entry name" value="YVTN repeat-like/Quinoprotein amine dehydrogenase"/>
    <property type="match status" value="1"/>
</dbReference>
<dbReference type="CDD" id="cd05058">
    <property type="entry name" value="PTKc_Met_Ron"/>
    <property type="match status" value="1"/>
</dbReference>
<proteinExistence type="inferred from homology"/>
<dbReference type="PANTHER" id="PTHR24416">
    <property type="entry name" value="TYROSINE-PROTEIN KINASE RECEPTOR"/>
    <property type="match status" value="1"/>
</dbReference>
<dbReference type="CDD" id="cd01179">
    <property type="entry name" value="IPT_plexin_repeat2"/>
    <property type="match status" value="1"/>
</dbReference>
<feature type="binding site" evidence="26">
    <location>
        <begin position="1159"/>
        <end position="1162"/>
    </location>
    <ligand>
        <name>ATP</name>
        <dbReference type="ChEBI" id="CHEBI:30616"/>
    </ligand>
</feature>
<keyword evidence="7" id="KW-0165">Cleavage on pair of basic residues</keyword>
<evidence type="ECO:0000256" key="30">
    <source>
        <dbReference type="PROSITE-ProRule" id="PRU10141"/>
    </source>
</evidence>
<keyword evidence="9 33" id="KW-0732">Signal</keyword>
<evidence type="ECO:0000256" key="17">
    <source>
        <dbReference type="ARBA" id="ARBA00023136"/>
    </source>
</evidence>
<feature type="compositionally biased region" description="Polar residues" evidence="31">
    <location>
        <begin position="1016"/>
        <end position="1029"/>
    </location>
</feature>
<evidence type="ECO:0000256" key="31">
    <source>
        <dbReference type="SAM" id="MobiDB-lite"/>
    </source>
</evidence>
<dbReference type="InterPro" id="IPR020635">
    <property type="entry name" value="Tyr_kinase_cat_dom"/>
</dbReference>
<feature type="disulfide bond" evidence="27">
    <location>
        <begin position="518"/>
        <end position="536"/>
    </location>
</feature>
<dbReference type="SMART" id="SM00219">
    <property type="entry name" value="TyrKc"/>
    <property type="match status" value="1"/>
</dbReference>
<dbReference type="SMART" id="SM00630">
    <property type="entry name" value="Sema"/>
    <property type="match status" value="1"/>
</dbReference>
<evidence type="ECO:0000256" key="13">
    <source>
        <dbReference type="ARBA" id="ARBA00022840"/>
    </source>
</evidence>
<dbReference type="GO" id="GO:0007169">
    <property type="term" value="P:cell surface receptor protein tyrosine kinase signaling pathway"/>
    <property type="evidence" value="ECO:0007669"/>
    <property type="project" value="InterPro"/>
</dbReference>
<evidence type="ECO:0000256" key="33">
    <source>
        <dbReference type="SAM" id="SignalP"/>
    </source>
</evidence>
<dbReference type="InterPro" id="IPR013783">
    <property type="entry name" value="Ig-like_fold"/>
</dbReference>
<feature type="binding site" evidence="26 30">
    <location>
        <position position="1112"/>
    </location>
    <ligand>
        <name>ATP</name>
        <dbReference type="ChEBI" id="CHEBI:30616"/>
    </ligand>
</feature>
<evidence type="ECO:0000256" key="15">
    <source>
        <dbReference type="ARBA" id="ARBA00022859"/>
    </source>
</evidence>
<comment type="catalytic activity">
    <reaction evidence="22">
        <text>L-tyrosyl-[protein] + ATP = O-phospho-L-tyrosyl-[protein] + ADP + H(+)</text>
        <dbReference type="Rhea" id="RHEA:10596"/>
        <dbReference type="Rhea" id="RHEA-COMP:10136"/>
        <dbReference type="Rhea" id="RHEA-COMP:20101"/>
        <dbReference type="ChEBI" id="CHEBI:15378"/>
        <dbReference type="ChEBI" id="CHEBI:30616"/>
        <dbReference type="ChEBI" id="CHEBI:46858"/>
        <dbReference type="ChEBI" id="CHEBI:61978"/>
        <dbReference type="ChEBI" id="CHEBI:456216"/>
        <dbReference type="EC" id="2.7.10.1"/>
    </reaction>
</comment>
<evidence type="ECO:0000256" key="11">
    <source>
        <dbReference type="ARBA" id="ARBA00022741"/>
    </source>
</evidence>
<evidence type="ECO:0000256" key="14">
    <source>
        <dbReference type="ARBA" id="ARBA00022843"/>
    </source>
</evidence>
<feature type="disulfide bond" evidence="27">
    <location>
        <begin position="128"/>
        <end position="136"/>
    </location>
</feature>
<evidence type="ECO:0000259" key="34">
    <source>
        <dbReference type="PROSITE" id="PS50011"/>
    </source>
</evidence>
<dbReference type="GO" id="GO:0016477">
    <property type="term" value="P:cell migration"/>
    <property type="evidence" value="ECO:0007669"/>
    <property type="project" value="TreeGrafter"/>
</dbReference>
<evidence type="ECO:0000256" key="2">
    <source>
        <dbReference type="ARBA" id="ARBA00010297"/>
    </source>
</evidence>
<dbReference type="PROSITE" id="PS50011">
    <property type="entry name" value="PROTEIN_KINASE_DOM"/>
    <property type="match status" value="1"/>
</dbReference>
<feature type="disulfide bond" evidence="27">
    <location>
        <begin position="527"/>
        <end position="543"/>
    </location>
</feature>
<feature type="region of interest" description="Disordered" evidence="31">
    <location>
        <begin position="1369"/>
        <end position="1394"/>
    </location>
</feature>
<evidence type="ECO:0000256" key="26">
    <source>
        <dbReference type="PIRSR" id="PIRSR000617-2"/>
    </source>
</evidence>
<evidence type="ECO:0000259" key="35">
    <source>
        <dbReference type="PROSITE" id="PS51004"/>
    </source>
</evidence>
<dbReference type="GO" id="GO:0005886">
    <property type="term" value="C:plasma membrane"/>
    <property type="evidence" value="ECO:0007669"/>
    <property type="project" value="TreeGrafter"/>
</dbReference>
<dbReference type="InterPro" id="IPR015943">
    <property type="entry name" value="WD40/YVTN_repeat-like_dom_sf"/>
</dbReference>
<dbReference type="GO" id="GO:0009615">
    <property type="term" value="P:response to virus"/>
    <property type="evidence" value="ECO:0007669"/>
    <property type="project" value="UniProtKB-ARBA"/>
</dbReference>
<dbReference type="InterPro" id="IPR016201">
    <property type="entry name" value="PSI"/>
</dbReference>
<dbReference type="Pfam" id="PF07714">
    <property type="entry name" value="PK_Tyr_Ser-Thr"/>
    <property type="match status" value="1"/>
</dbReference>
<dbReference type="Gene3D" id="3.30.1680.10">
    <property type="entry name" value="ligand-binding face of the semaphorins, domain 2"/>
    <property type="match status" value="1"/>
</dbReference>
<dbReference type="EC" id="2.7.10.1" evidence="3"/>
<feature type="modified residue" description="Phosphotyrosine; by autocatalysis" evidence="28">
    <location>
        <position position="1351"/>
    </location>
</feature>
<evidence type="ECO:0000256" key="5">
    <source>
        <dbReference type="ARBA" id="ARBA00022588"/>
    </source>
</evidence>
<evidence type="ECO:0000313" key="37">
    <source>
        <dbReference type="Proteomes" id="UP000694545"/>
    </source>
</evidence>
<feature type="disulfide bond" evidence="27">
    <location>
        <begin position="524"/>
        <end position="558"/>
    </location>
</feature>
<dbReference type="InterPro" id="IPR002909">
    <property type="entry name" value="IPT_dom"/>
</dbReference>
<evidence type="ECO:0000256" key="28">
    <source>
        <dbReference type="PIRSR" id="PIRSR000617-4"/>
    </source>
</evidence>
<dbReference type="GO" id="GO:0045087">
    <property type="term" value="P:innate immune response"/>
    <property type="evidence" value="ECO:0007669"/>
    <property type="project" value="UniProtKB-KW"/>
</dbReference>
<comment type="caution">
    <text evidence="29">Lacks conserved residue(s) required for the propagation of feature annotation.</text>
</comment>
<keyword evidence="4" id="KW-0597">Phosphoprotein</keyword>
<dbReference type="Gene3D" id="2.60.40.10">
    <property type="entry name" value="Immunoglobulins"/>
    <property type="match status" value="3"/>
</dbReference>
<dbReference type="FunFam" id="1.10.510.10:FF:000093">
    <property type="entry name" value="Hepatocyte growth factor receptor"/>
    <property type="match status" value="1"/>
</dbReference>
<dbReference type="KEGG" id="vko:123034205"/>
<protein>
    <recommendedName>
        <fullName evidence="23">Macrophage-stimulating protein receptor</fullName>
        <ecNumber evidence="3">2.7.10.1</ecNumber>
    </recommendedName>
    <alternativeName>
        <fullName evidence="24">p185-Ron</fullName>
    </alternativeName>
</protein>
<dbReference type="InterPro" id="IPR000719">
    <property type="entry name" value="Prot_kinase_dom"/>
</dbReference>
<keyword evidence="19 27" id="KW-1015">Disulfide bond</keyword>
<reference evidence="36" key="1">
    <citation type="submission" date="2025-08" db="UniProtKB">
        <authorList>
            <consortium name="Ensembl"/>
        </authorList>
    </citation>
    <scope>IDENTIFICATION</scope>
</reference>
<evidence type="ECO:0000256" key="7">
    <source>
        <dbReference type="ARBA" id="ARBA00022685"/>
    </source>
</evidence>
<name>A0A8D2Q4P6_VARKO</name>
<feature type="region of interest" description="Disordered" evidence="31">
    <location>
        <begin position="1016"/>
        <end position="1042"/>
    </location>
</feature>
<accession>A0A8D2Q4P6</accession>
<feature type="binding site" evidence="26">
    <location>
        <position position="1210"/>
    </location>
    <ligand>
        <name>ATP</name>
        <dbReference type="ChEBI" id="CHEBI:30616"/>
    </ligand>
</feature>
<feature type="transmembrane region" description="Helical" evidence="32">
    <location>
        <begin position="960"/>
        <end position="980"/>
    </location>
</feature>
<dbReference type="FunFam" id="2.60.40.10:FF:000213">
    <property type="entry name" value="Hepatocyte growth factor receptor"/>
    <property type="match status" value="1"/>
</dbReference>
<dbReference type="Gene3D" id="1.10.510.10">
    <property type="entry name" value="Transferase(Phosphotransferase) domain 1"/>
    <property type="match status" value="1"/>
</dbReference>
<feature type="modified residue" description="Phosphotyrosine; by autocatalysis" evidence="28">
    <location>
        <position position="1358"/>
    </location>
</feature>
<feature type="binding site" evidence="26">
    <location>
        <begin position="1086"/>
        <end position="1094"/>
    </location>
    <ligand>
        <name>ATP</name>
        <dbReference type="ChEBI" id="CHEBI:30616"/>
    </ligand>
</feature>
<keyword evidence="8 32" id="KW-0812">Transmembrane</keyword>
<evidence type="ECO:0000256" key="18">
    <source>
        <dbReference type="ARBA" id="ARBA00023137"/>
    </source>
</evidence>
<evidence type="ECO:0000256" key="6">
    <source>
        <dbReference type="ARBA" id="ARBA00022679"/>
    </source>
</evidence>
<keyword evidence="18" id="KW-0829">Tyrosine-protein kinase</keyword>
<feature type="modified residue" description="Phosphotyrosine; by autocatalysis" evidence="28">
    <location>
        <position position="1236"/>
    </location>
</feature>
<dbReference type="PROSITE" id="PS51004">
    <property type="entry name" value="SEMA"/>
    <property type="match status" value="1"/>
</dbReference>
<keyword evidence="37" id="KW-1185">Reference proteome</keyword>
<dbReference type="CTD" id="4486"/>
<keyword evidence="16 32" id="KW-1133">Transmembrane helix</keyword>
<dbReference type="PRINTS" id="PR00109">
    <property type="entry name" value="TYRKINASE"/>
</dbReference>
<dbReference type="PIRSF" id="PIRSF000617">
    <property type="entry name" value="TyrPK_HGF-R"/>
    <property type="match status" value="1"/>
</dbReference>
<feature type="disulfide bond" evidence="27">
    <location>
        <begin position="291"/>
        <end position="359"/>
    </location>
</feature>
<evidence type="ECO:0000256" key="9">
    <source>
        <dbReference type="ARBA" id="ARBA00022729"/>
    </source>
</evidence>
<keyword evidence="13 26" id="KW-0067">ATP-binding</keyword>
<dbReference type="Pfam" id="PF01403">
    <property type="entry name" value="Sema"/>
    <property type="match status" value="1"/>
</dbReference>
<dbReference type="InterPro" id="IPR016244">
    <property type="entry name" value="Tyr_kinase_HGF/MSP_rcpt"/>
</dbReference>
<dbReference type="GO" id="GO:0007399">
    <property type="term" value="P:nervous system development"/>
    <property type="evidence" value="ECO:0007669"/>
    <property type="project" value="TreeGrafter"/>
</dbReference>
<dbReference type="FunFam" id="2.130.10.10:FF:000194">
    <property type="entry name" value="Macrophage-stimulating 1 receptor a"/>
    <property type="match status" value="1"/>
</dbReference>
<dbReference type="FunFam" id="3.30.1680.10:FF:000006">
    <property type="entry name" value="Macrophage-stimulating 1 receptor b"/>
    <property type="match status" value="1"/>
</dbReference>
<keyword evidence="14" id="KW-0832">Ubl conjugation</keyword>
<dbReference type="GeneID" id="123034205"/>
<evidence type="ECO:0000256" key="23">
    <source>
        <dbReference type="ARBA" id="ARBA00074624"/>
    </source>
</evidence>
<dbReference type="GO" id="GO:0004714">
    <property type="term" value="F:transmembrane receptor protein tyrosine kinase activity"/>
    <property type="evidence" value="ECO:0007669"/>
    <property type="project" value="UniProtKB-EC"/>
</dbReference>
<sequence length="1394" mass="155595">MGISFLFCLTLGLLPIKIIGKVWQCPHISYNSTRDYTVKYNFSKFIAESSIQNVVAYEPANAVFVAVRNKIYVLNSELEIMSTIVTGPWGSNRCKICDLCSVNRPMDFEDTDNKVLVVDPYEPWLYSCGSSQHGICFQHEIEIQDNVPSIATSSCLYSAHLNKASECPDCVASPLGTRVVVVDKSSASYFYIASTVNRSIAETYSPKSVSIRRLKSTLDGFNRPFHSLTVLPVYQDTYPIDYVYSFNDQQFVYFLTVQKENPNSKLYHTRIARLSIEENEVHKYRELNLDCRFLNRRRRSLGTNSGQVDFNILQAAHATKPGLKLAHELSISATELVLFGVFARSQADSMVPEKYSAVCAFPVSKINEAIDAGMRKCCTLSGRDKIFRGLSFYQDAEYCPHNVNSSAPVVDTSCMRKPTYVATDGYRVDLFKGRMSDVLLTSIFVTVINGMAVAHLGTSEGRIFQVVLQGSSVYTVRLANFSLGERVPVLREVSKLYNSLLFVSGNKVFQVNQTGPGCRHFLTCLSCLKAERFMQCGWCGDSCTQQEECQGTWNQESCPPVLTDFHPRNAPLYGSTKLTLCGRGFQSYPYFSGTDDLLANSADYQITVGKRNCTVLLEESLRNRYSQVPLWKDFVEVLVCILTPKGEEKVLEPQKINLTISEKKKTPFYISGSSVLKGFVFMLPNITSIHPAFGPLAGGTEILIRGQNLLVGGSRKVMVNGLDCPLVREESQQENTIICSTPSASNVTEASVAVVIDGEQFLSPQHFQYREDPQIKSISPNCSYEGSSIFISGINLNSVNTTRVQFTSARVRSKATVCESHPSAEKLVCLTPDYPFPKKEESILGNLSILMDGIVGHEVFRYYPKPVIHPFDLEGKFYRLNQGKDEIEIKHTGLDALAECMDISVTIGGINCHPHVLKNVVTCHIPKSDGPLTDLQAKICVNENCTDLGTVIVTSSFSPVAAILGTIAAILFLCLLAFLLKKHVQRKKTTGTENLERLSSLNGRVTSIPLLPSSSGYTDAAGTPNTGSSGARLGSVSYTGSSDGSTMPFMRIPSYSIKNFRPQLLEEVKDVLIPEEQLIVHHDQIIGKGHFGSVYHGTYIDASQREIRCAVKSLNRITDLEEVEEFLKEGILMKSFSHHHVLSLIGITLPKEGLPLVVLPYMKHGDLRYFIRSEERNPTVKDLIGFGLQVARGMEYLAQKKFVHRDLAARNCMLDETFTVKVADFGLARDVFDKEYYSVRRHRRAKLPVKWMALESLQTQKFTTKSDVWSFGVLMWELMTRGASPYPEVDPYDMTCYLLQGRRLPQPEYCPDSLYILMLNCWTPNPEERPTFSSVIEEVEHIVACLKGEHYINLNVTYVNLNHNPPFPPSVSGEAAPDSPGLSEEEPMIMHPAV</sequence>
<feature type="disulfide bond" evidence="27">
    <location>
        <begin position="167"/>
        <end position="170"/>
    </location>
</feature>
<evidence type="ECO:0000256" key="25">
    <source>
        <dbReference type="PIRSR" id="PIRSR000617-1"/>
    </source>
</evidence>
<dbReference type="PANTHER" id="PTHR24416:SF564">
    <property type="entry name" value="MACROPHAGE-STIMULATING PROTEIN RECEPTOR"/>
    <property type="match status" value="1"/>
</dbReference>
<dbReference type="Pfam" id="PF01833">
    <property type="entry name" value="TIG"/>
    <property type="match status" value="3"/>
</dbReference>
<reference evidence="36" key="2">
    <citation type="submission" date="2025-09" db="UniProtKB">
        <authorList>
            <consortium name="Ensembl"/>
        </authorList>
    </citation>
    <scope>IDENTIFICATION</scope>
</reference>
<evidence type="ECO:0000256" key="29">
    <source>
        <dbReference type="PROSITE-ProRule" id="PRU00352"/>
    </source>
</evidence>
<evidence type="ECO:0000256" key="8">
    <source>
        <dbReference type="ARBA" id="ARBA00022692"/>
    </source>
</evidence>
<feature type="modified residue" description="Phosphotyrosine; by autocatalysis" evidence="28">
    <location>
        <position position="1237"/>
    </location>
</feature>
<feature type="disulfide bond" evidence="27">
    <location>
        <begin position="97"/>
        <end position="100"/>
    </location>
</feature>
<dbReference type="FunFam" id="2.60.40.10:FF:000679">
    <property type="entry name" value="Macrophage stimulating 1 receptor"/>
    <property type="match status" value="1"/>
</dbReference>
<dbReference type="InterPro" id="IPR002165">
    <property type="entry name" value="Plexin_repeat"/>
</dbReference>
<dbReference type="InterPro" id="IPR008266">
    <property type="entry name" value="Tyr_kinase_AS"/>
</dbReference>
<dbReference type="GO" id="GO:0005524">
    <property type="term" value="F:ATP binding"/>
    <property type="evidence" value="ECO:0007669"/>
    <property type="project" value="UniProtKB-UniRule"/>
</dbReference>
<keyword evidence="20" id="KW-0675">Receptor</keyword>
<dbReference type="SMART" id="SM00429">
    <property type="entry name" value="IPT"/>
    <property type="match status" value="3"/>
</dbReference>
<organism evidence="36 37">
    <name type="scientific">Varanus komodoensis</name>
    <name type="common">Komodo dragon</name>
    <dbReference type="NCBI Taxonomy" id="61221"/>
    <lineage>
        <taxon>Eukaryota</taxon>
        <taxon>Metazoa</taxon>
        <taxon>Chordata</taxon>
        <taxon>Craniata</taxon>
        <taxon>Vertebrata</taxon>
        <taxon>Euteleostomi</taxon>
        <taxon>Lepidosauria</taxon>
        <taxon>Squamata</taxon>
        <taxon>Bifurcata</taxon>
        <taxon>Unidentata</taxon>
        <taxon>Episquamata</taxon>
        <taxon>Toxicofera</taxon>
        <taxon>Anguimorpha</taxon>
        <taxon>Paleoanguimorpha</taxon>
        <taxon>Varanoidea</taxon>
        <taxon>Varanidae</taxon>
        <taxon>Varanus</taxon>
    </lineage>
</organism>
<dbReference type="PROSITE" id="PS00109">
    <property type="entry name" value="PROTEIN_KINASE_TYR"/>
    <property type="match status" value="1"/>
</dbReference>
<keyword evidence="10" id="KW-0677">Repeat</keyword>
<dbReference type="Pfam" id="PF01437">
    <property type="entry name" value="PSI"/>
    <property type="match status" value="1"/>
</dbReference>
<evidence type="ECO:0000256" key="20">
    <source>
        <dbReference type="ARBA" id="ARBA00023170"/>
    </source>
</evidence>
<dbReference type="SUPFAM" id="SSF56112">
    <property type="entry name" value="Protein kinase-like (PK-like)"/>
    <property type="match status" value="1"/>
</dbReference>
<dbReference type="InterPro" id="IPR014756">
    <property type="entry name" value="Ig_E-set"/>
</dbReference>
<dbReference type="Proteomes" id="UP000694545">
    <property type="component" value="Unplaced"/>
</dbReference>
<feature type="active site" description="Proton acceptor" evidence="25">
    <location>
        <position position="1206"/>
    </location>
</feature>
<gene>
    <name evidence="36" type="primary">MST1R</name>
</gene>
<dbReference type="PROSITE" id="PS00107">
    <property type="entry name" value="PROTEIN_KINASE_ATP"/>
    <property type="match status" value="1"/>
</dbReference>
<evidence type="ECO:0000256" key="32">
    <source>
        <dbReference type="SAM" id="Phobius"/>
    </source>
</evidence>
<dbReference type="FunFam" id="3.30.200.20:FF:000188">
    <property type="entry name" value="Hepatocyte growth factor receptor"/>
    <property type="match status" value="1"/>
</dbReference>
<dbReference type="RefSeq" id="XP_044307346.1">
    <property type="nucleotide sequence ID" value="XM_044451411.1"/>
</dbReference>
<feature type="disulfide bond" evidence="27">
    <location>
        <begin position="539"/>
        <end position="549"/>
    </location>
</feature>
<dbReference type="SUPFAM" id="SSF81296">
    <property type="entry name" value="E set domains"/>
    <property type="match status" value="2"/>
</dbReference>
<keyword evidence="12" id="KW-0418">Kinase</keyword>
<keyword evidence="15" id="KW-0391">Immunity</keyword>
<dbReference type="RefSeq" id="XP_044307345.1">
    <property type="nucleotide sequence ID" value="XM_044451410.1"/>
</dbReference>
<evidence type="ECO:0000256" key="4">
    <source>
        <dbReference type="ARBA" id="ARBA00022553"/>
    </source>
</evidence>
<keyword evidence="21" id="KW-0325">Glycoprotein</keyword>
<comment type="subcellular location">
    <subcellularLocation>
        <location evidence="1">Membrane</location>
        <topology evidence="1">Single-pass type I membrane protein</topology>
    </subcellularLocation>
</comment>
<dbReference type="InterPro" id="IPR011009">
    <property type="entry name" value="Kinase-like_dom_sf"/>
</dbReference>
<dbReference type="InterPro" id="IPR001627">
    <property type="entry name" value="Semap_dom"/>
</dbReference>
<evidence type="ECO:0000256" key="12">
    <source>
        <dbReference type="ARBA" id="ARBA00022777"/>
    </source>
</evidence>
<evidence type="ECO:0000256" key="19">
    <source>
        <dbReference type="ARBA" id="ARBA00023157"/>
    </source>
</evidence>
<keyword evidence="11 26" id="KW-0547">Nucleotide-binding</keyword>
<feature type="disulfide bond" evidence="27">
    <location>
        <begin position="377"/>
        <end position="399"/>
    </location>
</feature>
<feature type="chain" id="PRO_5034535110" description="Macrophage-stimulating protein receptor" evidence="33">
    <location>
        <begin position="21"/>
        <end position="1394"/>
    </location>
</feature>
<dbReference type="OrthoDB" id="9985181at2759"/>
<evidence type="ECO:0000256" key="16">
    <source>
        <dbReference type="ARBA" id="ARBA00022989"/>
    </source>
</evidence>
<evidence type="ECO:0000256" key="24">
    <source>
        <dbReference type="ARBA" id="ARBA00083775"/>
    </source>
</evidence>
<dbReference type="Gene3D" id="3.30.200.20">
    <property type="entry name" value="Phosphorylase Kinase, domain 1"/>
    <property type="match status" value="1"/>
</dbReference>
<evidence type="ECO:0000256" key="1">
    <source>
        <dbReference type="ARBA" id="ARBA00004479"/>
    </source>
</evidence>
<dbReference type="InterPro" id="IPR036352">
    <property type="entry name" value="Semap_dom_sf"/>
</dbReference>
<feature type="domain" description="Sema" evidence="35">
    <location>
        <begin position="25"/>
        <end position="513"/>
    </location>
</feature>